<dbReference type="InterPro" id="IPR050994">
    <property type="entry name" value="At_inactive_RLKs"/>
</dbReference>
<dbReference type="Gene3D" id="1.10.510.10">
    <property type="entry name" value="Transferase(Phosphotransferase) domain 1"/>
    <property type="match status" value="1"/>
</dbReference>
<dbReference type="HOGENOM" id="CLU_1104374_0_0_1"/>
<dbReference type="SUPFAM" id="SSF56112">
    <property type="entry name" value="Protein kinase-like (PK-like)"/>
    <property type="match status" value="1"/>
</dbReference>
<evidence type="ECO:0000313" key="3">
    <source>
        <dbReference type="Proteomes" id="UP000009183"/>
    </source>
</evidence>
<dbReference type="AlphaFoldDB" id="F6GVA5"/>
<dbReference type="EMBL" id="FN594952">
    <property type="protein sequence ID" value="CCB43888.1"/>
    <property type="molecule type" value="Genomic_DNA"/>
</dbReference>
<dbReference type="Pfam" id="PF00069">
    <property type="entry name" value="Pkinase"/>
    <property type="match status" value="1"/>
</dbReference>
<sequence length="252" mass="28100">MRVLDTKEFESRRHPRFLGGQKVGKLCARGGSQGMPMKRVEDLRRERDNNERKRSRVSQKERTRELFGMSIAFLFVQETVEGVVAAVKRLKDVSISEKEFREKVETAGPIDHENLVPLRANYYSKDEKLIIYGYMPIGSLSALPHGNRGVSMTLPIWEARSGIALGATRGIAYIHSWGSASPHGDIKSSNILLTKSCEGQVSDFGLAHLVGPIAIPNRVVGYCALEATDARKVSKKKVDAYNFGVWLLELLT</sequence>
<feature type="domain" description="Protein kinase" evidence="1">
    <location>
        <begin position="60"/>
        <end position="252"/>
    </location>
</feature>
<dbReference type="PaxDb" id="29760-VIT_15s0021g01620.t01"/>
<dbReference type="GO" id="GO:0004672">
    <property type="term" value="F:protein kinase activity"/>
    <property type="evidence" value="ECO:0007669"/>
    <property type="project" value="InterPro"/>
</dbReference>
<dbReference type="PANTHER" id="PTHR48010">
    <property type="entry name" value="OS05G0588300 PROTEIN"/>
    <property type="match status" value="1"/>
</dbReference>
<keyword evidence="3" id="KW-1185">Reference proteome</keyword>
<dbReference type="Gene3D" id="3.30.200.20">
    <property type="entry name" value="Phosphorylase Kinase, domain 1"/>
    <property type="match status" value="1"/>
</dbReference>
<evidence type="ECO:0000313" key="2">
    <source>
        <dbReference type="EMBL" id="CCB43888.1"/>
    </source>
</evidence>
<dbReference type="InParanoid" id="F6GVA5"/>
<accession>F6GVA5</accession>
<dbReference type="GO" id="GO:0005524">
    <property type="term" value="F:ATP binding"/>
    <property type="evidence" value="ECO:0007669"/>
    <property type="project" value="InterPro"/>
</dbReference>
<gene>
    <name evidence="2" type="ordered locus">VIT_15s0021g01620</name>
</gene>
<evidence type="ECO:0000259" key="1">
    <source>
        <dbReference type="PROSITE" id="PS50011"/>
    </source>
</evidence>
<dbReference type="PANTHER" id="PTHR48010:SF32">
    <property type="entry name" value="PROTEIN KINASE DOMAIN-CONTAINING PROTEIN"/>
    <property type="match status" value="1"/>
</dbReference>
<reference evidence="3" key="1">
    <citation type="journal article" date="2007" name="Nature">
        <title>The grapevine genome sequence suggests ancestral hexaploidization in major angiosperm phyla.</title>
        <authorList>
            <consortium name="The French-Italian Public Consortium for Grapevine Genome Characterization."/>
            <person name="Jaillon O."/>
            <person name="Aury J.-M."/>
            <person name="Noel B."/>
            <person name="Policriti A."/>
            <person name="Clepet C."/>
            <person name="Casagrande A."/>
            <person name="Choisne N."/>
            <person name="Aubourg S."/>
            <person name="Vitulo N."/>
            <person name="Jubin C."/>
            <person name="Vezzi A."/>
            <person name="Legeai F."/>
            <person name="Hugueney P."/>
            <person name="Dasilva C."/>
            <person name="Horner D."/>
            <person name="Mica E."/>
            <person name="Jublot D."/>
            <person name="Poulain J."/>
            <person name="Bruyere C."/>
            <person name="Billault A."/>
            <person name="Segurens B."/>
            <person name="Gouyvenoux M."/>
            <person name="Ugarte E."/>
            <person name="Cattonaro F."/>
            <person name="Anthouard V."/>
            <person name="Vico V."/>
            <person name="Del Fabbro C."/>
            <person name="Alaux M."/>
            <person name="Di Gaspero G."/>
            <person name="Dumas V."/>
            <person name="Felice N."/>
            <person name="Paillard S."/>
            <person name="Juman I."/>
            <person name="Moroldo M."/>
            <person name="Scalabrin S."/>
            <person name="Canaguier A."/>
            <person name="Le Clainche I."/>
            <person name="Malacrida G."/>
            <person name="Durand E."/>
            <person name="Pesole G."/>
            <person name="Laucou V."/>
            <person name="Chatelet P."/>
            <person name="Merdinoglu D."/>
            <person name="Delledonne M."/>
            <person name="Pezzotti M."/>
            <person name="Lecharny A."/>
            <person name="Scarpelli C."/>
            <person name="Artiguenave F."/>
            <person name="Pe M.E."/>
            <person name="Valle G."/>
            <person name="Morgante M."/>
            <person name="Caboche M."/>
            <person name="Adam-Blondon A.-F."/>
            <person name="Weissenbach J."/>
            <person name="Quetier F."/>
            <person name="Wincker P."/>
        </authorList>
    </citation>
    <scope>NUCLEOTIDE SEQUENCE [LARGE SCALE GENOMIC DNA]</scope>
    <source>
        <strain evidence="3">cv. Pinot noir / PN40024</strain>
    </source>
</reference>
<name>F6GVA5_VITVI</name>
<dbReference type="OrthoDB" id="69842at2759"/>
<dbReference type="PROSITE" id="PS50011">
    <property type="entry name" value="PROTEIN_KINASE_DOM"/>
    <property type="match status" value="1"/>
</dbReference>
<proteinExistence type="predicted"/>
<dbReference type="InterPro" id="IPR011009">
    <property type="entry name" value="Kinase-like_dom_sf"/>
</dbReference>
<dbReference type="InterPro" id="IPR000719">
    <property type="entry name" value="Prot_kinase_dom"/>
</dbReference>
<dbReference type="Proteomes" id="UP000009183">
    <property type="component" value="Chromosome 15"/>
</dbReference>
<protein>
    <recommendedName>
        <fullName evidence="1">Protein kinase domain-containing protein</fullName>
    </recommendedName>
</protein>
<dbReference type="eggNOG" id="ENOG502QSFF">
    <property type="taxonomic scope" value="Eukaryota"/>
</dbReference>
<organism evidence="2 3">
    <name type="scientific">Vitis vinifera</name>
    <name type="common">Grape</name>
    <dbReference type="NCBI Taxonomy" id="29760"/>
    <lineage>
        <taxon>Eukaryota</taxon>
        <taxon>Viridiplantae</taxon>
        <taxon>Streptophyta</taxon>
        <taxon>Embryophyta</taxon>
        <taxon>Tracheophyta</taxon>
        <taxon>Spermatophyta</taxon>
        <taxon>Magnoliopsida</taxon>
        <taxon>eudicotyledons</taxon>
        <taxon>Gunneridae</taxon>
        <taxon>Pentapetalae</taxon>
        <taxon>rosids</taxon>
        <taxon>Vitales</taxon>
        <taxon>Vitaceae</taxon>
        <taxon>Viteae</taxon>
        <taxon>Vitis</taxon>
    </lineage>
</organism>